<dbReference type="InterPro" id="IPR012334">
    <property type="entry name" value="Pectin_lyas_fold"/>
</dbReference>
<dbReference type="RefSeq" id="WP_020448523.1">
    <property type="nucleotide sequence ID" value="NC_021353.1"/>
</dbReference>
<keyword evidence="2" id="KW-1133">Transmembrane helix</keyword>
<dbReference type="HOGENOM" id="CLU_260227_0_0_2"/>
<dbReference type="OrthoDB" id="54071at2157"/>
<feature type="region of interest" description="Disordered" evidence="1">
    <location>
        <begin position="1"/>
        <end position="27"/>
    </location>
</feature>
<dbReference type="Proteomes" id="UP000014070">
    <property type="component" value="Chromosome"/>
</dbReference>
<dbReference type="KEGG" id="mer:MMINT_06250"/>
<keyword evidence="4" id="KW-1185">Reference proteome</keyword>
<dbReference type="InParanoid" id="R9T9D5"/>
<dbReference type="Gene3D" id="3.30.1910.20">
    <property type="entry name" value="asparaginyl-tRNA synthetase, N-terminal domain"/>
    <property type="match status" value="1"/>
</dbReference>
<dbReference type="GeneID" id="41323051"/>
<organism evidence="3 4">
    <name type="scientific">Methanomassiliicoccus intestinalis (strain Issoire-Mx1)</name>
    <dbReference type="NCBI Taxonomy" id="1295009"/>
    <lineage>
        <taxon>Archaea</taxon>
        <taxon>Methanobacteriati</taxon>
        <taxon>Thermoplasmatota</taxon>
        <taxon>Thermoplasmata</taxon>
        <taxon>Methanomassiliicoccales</taxon>
        <taxon>Methanomassiliicoccaceae</taxon>
        <taxon>Methanomassiliicoccus</taxon>
    </lineage>
</organism>
<keyword evidence="2" id="KW-0472">Membrane</keyword>
<dbReference type="EMBL" id="CP005934">
    <property type="protein sequence ID" value="AGN25998.1"/>
    <property type="molecule type" value="Genomic_DNA"/>
</dbReference>
<protein>
    <submittedName>
        <fullName evidence="3">S-layer protein</fullName>
    </submittedName>
</protein>
<dbReference type="STRING" id="1295009.MMINT_06250"/>
<keyword evidence="2" id="KW-0812">Transmembrane</keyword>
<evidence type="ECO:0000256" key="2">
    <source>
        <dbReference type="SAM" id="Phobius"/>
    </source>
</evidence>
<dbReference type="SMART" id="SM00710">
    <property type="entry name" value="PbH1"/>
    <property type="match status" value="9"/>
</dbReference>
<reference evidence="3 4" key="1">
    <citation type="journal article" date="2013" name="Genome Announc.">
        <title>Genome sequence of 'Candidatus Methanomassiliicoccus intestinalis' Issoire-Mx1, a third thermoplasmatales-related methanogenic archaeon from human feces.</title>
        <authorList>
            <person name="Borrel G."/>
            <person name="Harris H.M."/>
            <person name="Parisot N."/>
            <person name="Gaci N."/>
            <person name="Tottey W."/>
            <person name="Mihajlovski A."/>
            <person name="Deane J."/>
            <person name="Gribaldo S."/>
            <person name="Bardot O."/>
            <person name="Peyretaillade E."/>
            <person name="Peyret P."/>
            <person name="O'Toole P.W."/>
            <person name="Brugere J.F."/>
        </authorList>
    </citation>
    <scope>NUCLEOTIDE SEQUENCE [LARGE SCALE GENOMIC DNA]</scope>
    <source>
        <strain evidence="3 4">Issoire-Mx1</strain>
    </source>
</reference>
<dbReference type="Gene3D" id="2.160.20.10">
    <property type="entry name" value="Single-stranded right-handed beta-helix, Pectin lyase-like"/>
    <property type="match status" value="1"/>
</dbReference>
<name>R9T9D5_METII</name>
<gene>
    <name evidence="3" type="ORF">MMINT_06250</name>
</gene>
<proteinExistence type="predicted"/>
<sequence>MSENSSKTILVDDTNGDDTSGNGTETPYKTITKAVLAASSDTSSKYIIKLLTDINAAGEEVASTASDDTASTPSNSKIIMISMALTLDLNGKTLTTTDTSRIEVKAGGDLTITDSSSSIGNINHTVAGDEKFPIMVSGESGNVAKLTLDKCKITVIGSEGTGSEGGAEGYGVYAAKYSKVTSGEGVTITAGYSAISGNGQNPGVDVTITGGTYESKNYAAIYFPCTGKLTITGGEFIGLSGIEIRAGDAYISNAKISVTGNSETPLPKNDANKFRSDVPTPWGMGIAILDHNSYAVTKNEANKTSYNDINVVIDNVTFNDDANFDIYVGKHLLDQNTTTTGTFVQNDAKTLHDINVTVNGVDFKGKGLYLYGANDVTITNCNFTDITASVDTSIDVNAIYLKDCRGNLLISSNEIKISSNEIKTETENVSNCRRGIYIYNCDSPNISIIYNKITNVEFNAIQIQIPNYTQLTLEPNLYISNNKISEWDADNDGVSSGNTNNPYAGGRAVRIDIHNSYRATIFNNTFSKSYDSGVNFVSDLGSSTSNGGYDNGNVLKLTAQGGNNNTYAVTLELNGNKLNNESLSYTNNDYVILPSNDKATFSTDPQNLFKKGNDSVSVKDLIEPYNLYSTDGGYTFYPGGTLKYVTGYDGFSSGNLAMQSGYYLPFRISFDKTYDNLEHLSVTLKGDASKTVGQKALDSGKTSTDDAYMDVVFFIGSLSSIEITIDTDTTDANPAITYIIYLIDLDLEQSVKTAPLVDHGADGTDNIPITPKDYKVEMKVGYNNIFILNVTAHDLKQHYNAQNTLGYWVGVAIPVPEKITTLTGAKYSFNEHPLQWKSFPDDAELVNIDGKYYVCFYFNADTDDAERYVVVDWDGDGAAKPLCYAVNLDVTFTSDEFVQAPLIDHATEPGKEVDGVTDYSVKVGVTDIKTLYLTAKNVPSHINGAGTSGYWVGIGFKAPTGADFSTAKIITGWGDYVLDNLQWNDSIAASFDSHFGGNDTCDYFSTYYNFDSSSNTDNKAYIMIKWNDNDIDKYLIDFSGVSKKSSSTGGGGTPVNPPVTPDTPKEPIIPDSNGNVDVVIDDKKADELVHEAVSSGSDTITILDTKNVSGNVSSVTVSTTDLETISKKIENNNNIDSVSIETSNGDIIIEKEVLSSILENTKAESVSFEVEDAKNKLTEEQKKAVGDRPVYDISIKAGNENVTSFNGKAITISLPYTLKAGEDPKNIVVYYVKEDGSLDKINCEYKNGKVIFDTDHLSKYVIGYEEQDKPVTPDTPEDKKESSNNTIYYAVAAVIIILIIIALAYYFMKKKQ</sequence>
<feature type="compositionally biased region" description="Low complexity" evidence="1">
    <location>
        <begin position="17"/>
        <end position="26"/>
    </location>
</feature>
<feature type="region of interest" description="Disordered" evidence="1">
    <location>
        <begin position="1044"/>
        <end position="1074"/>
    </location>
</feature>
<evidence type="ECO:0000256" key="1">
    <source>
        <dbReference type="SAM" id="MobiDB-lite"/>
    </source>
</evidence>
<feature type="transmembrane region" description="Helical" evidence="2">
    <location>
        <begin position="1287"/>
        <end position="1308"/>
    </location>
</feature>
<dbReference type="InterPro" id="IPR006626">
    <property type="entry name" value="PbH1"/>
</dbReference>
<accession>R9T9D5</accession>
<evidence type="ECO:0000313" key="4">
    <source>
        <dbReference type="Proteomes" id="UP000014070"/>
    </source>
</evidence>
<evidence type="ECO:0000313" key="3">
    <source>
        <dbReference type="EMBL" id="AGN25998.1"/>
    </source>
</evidence>